<gene>
    <name evidence="5" type="ORF">UT35_C0022G0001</name>
</gene>
<evidence type="ECO:0000256" key="2">
    <source>
        <dbReference type="PIRSR" id="PIRSR601310-3"/>
    </source>
</evidence>
<evidence type="ECO:0000256" key="3">
    <source>
        <dbReference type="PROSITE-ProRule" id="PRU00464"/>
    </source>
</evidence>
<sequence>MANNMVHDIFCKIVRGEIKSKPIFQNRNFIVIKDINPQAPIHLLIIAKKHFEDISSFKKAHTGLLGGGLMIAEKISKKVGLKNGYRLIINRGADAQGGVPHFHIHILGGKKLGTKIVK</sequence>
<protein>
    <submittedName>
        <fullName evidence="5">Histidine triad (HIT) protein</fullName>
    </submittedName>
</protein>
<evidence type="ECO:0000259" key="4">
    <source>
        <dbReference type="PROSITE" id="PS51084"/>
    </source>
</evidence>
<dbReference type="PROSITE" id="PS51084">
    <property type="entry name" value="HIT_2"/>
    <property type="match status" value="1"/>
</dbReference>
<name>A0A837HU10_9BACT</name>
<evidence type="ECO:0000313" key="6">
    <source>
        <dbReference type="Proteomes" id="UP000033996"/>
    </source>
</evidence>
<proteinExistence type="predicted"/>
<dbReference type="InterPro" id="IPR011146">
    <property type="entry name" value="HIT-like"/>
</dbReference>
<dbReference type="InterPro" id="IPR036265">
    <property type="entry name" value="HIT-like_sf"/>
</dbReference>
<dbReference type="AlphaFoldDB" id="A0A837HU10"/>
<dbReference type="GO" id="GO:0003824">
    <property type="term" value="F:catalytic activity"/>
    <property type="evidence" value="ECO:0007669"/>
    <property type="project" value="InterPro"/>
</dbReference>
<dbReference type="Gene3D" id="3.30.428.10">
    <property type="entry name" value="HIT-like"/>
    <property type="match status" value="1"/>
</dbReference>
<organism evidence="5 6">
    <name type="scientific">Candidatus Yanofskybacteria bacterium GW2011_GWD1_39_16</name>
    <dbReference type="NCBI Taxonomy" id="1619030"/>
    <lineage>
        <taxon>Bacteria</taxon>
        <taxon>Candidatus Yanofskyibacteriota</taxon>
    </lineage>
</organism>
<dbReference type="PANTHER" id="PTHR23089">
    <property type="entry name" value="HISTIDINE TRIAD HIT PROTEIN"/>
    <property type="match status" value="1"/>
</dbReference>
<feature type="short sequence motif" description="Histidine triad motif" evidence="2 3">
    <location>
        <begin position="101"/>
        <end position="105"/>
    </location>
</feature>
<evidence type="ECO:0000256" key="1">
    <source>
        <dbReference type="PIRSR" id="PIRSR601310-1"/>
    </source>
</evidence>
<dbReference type="Pfam" id="PF11969">
    <property type="entry name" value="DcpS_C"/>
    <property type="match status" value="1"/>
</dbReference>
<dbReference type="SUPFAM" id="SSF54197">
    <property type="entry name" value="HIT-like"/>
    <property type="match status" value="1"/>
</dbReference>
<dbReference type="EMBL" id="LBWL01000022">
    <property type="protein sequence ID" value="KKR07613.1"/>
    <property type="molecule type" value="Genomic_DNA"/>
</dbReference>
<dbReference type="InterPro" id="IPR001310">
    <property type="entry name" value="Histidine_triad_HIT"/>
</dbReference>
<accession>A0A837HU10</accession>
<feature type="active site" description="Tele-AMP-histidine intermediate" evidence="1">
    <location>
        <position position="103"/>
    </location>
</feature>
<dbReference type="PRINTS" id="PR00332">
    <property type="entry name" value="HISTRIAD"/>
</dbReference>
<reference evidence="5 6" key="1">
    <citation type="journal article" date="2015" name="Nature">
        <title>rRNA introns, odd ribosomes, and small enigmatic genomes across a large radiation of phyla.</title>
        <authorList>
            <person name="Brown C.T."/>
            <person name="Hug L.A."/>
            <person name="Thomas B.C."/>
            <person name="Sharon I."/>
            <person name="Castelle C.J."/>
            <person name="Singh A."/>
            <person name="Wilkins M.J."/>
            <person name="Williams K.H."/>
            <person name="Banfield J.F."/>
        </authorList>
    </citation>
    <scope>NUCLEOTIDE SEQUENCE [LARGE SCALE GENOMIC DNA]</scope>
</reference>
<dbReference type="Proteomes" id="UP000033996">
    <property type="component" value="Unassembled WGS sequence"/>
</dbReference>
<evidence type="ECO:0000313" key="5">
    <source>
        <dbReference type="EMBL" id="KKR07613.1"/>
    </source>
</evidence>
<feature type="domain" description="HIT" evidence="4">
    <location>
        <begin position="9"/>
        <end position="117"/>
    </location>
</feature>
<comment type="caution">
    <text evidence="5">The sequence shown here is derived from an EMBL/GenBank/DDBJ whole genome shotgun (WGS) entry which is preliminary data.</text>
</comment>